<dbReference type="InterPro" id="IPR006580">
    <property type="entry name" value="Znf_TTF"/>
</dbReference>
<protein>
    <recommendedName>
        <fullName evidence="3">TTF-type domain-containing protein</fullName>
    </recommendedName>
</protein>
<dbReference type="EMBL" id="JAINUG010000739">
    <property type="protein sequence ID" value="KAJ8362160.1"/>
    <property type="molecule type" value="Genomic_DNA"/>
</dbReference>
<sequence length="245" mass="27833">MKRSYVSGSEKRKKQKEDEEKRKKCSGSLCTFLTAKGKDKVPPPNADNENFPSTSTSSETATPDHDEDNMSPPTSSSSITTTIKCLTTSEDPAQWPSVLGHTELCAIVTRGPIQVKDIVFPQNSEKNPHRFTKEHYKMVMKNGEKIQRTWLLYSVSTDSVFCFACKPFGKLDNALTKGGFRHWKNLASHLKEHEYSKTHITNMKNWHELQMRLKTKTAIDQILSCLGFIFKSLTLTYLVLSCFVF</sequence>
<comment type="caution">
    <text evidence="4">The sequence shown here is derived from an EMBL/GenBank/DDBJ whole genome shotgun (WGS) entry which is preliminary data.</text>
</comment>
<name>A0AAD7R4J4_9TELE</name>
<keyword evidence="2" id="KW-0812">Transmembrane</keyword>
<evidence type="ECO:0000313" key="4">
    <source>
        <dbReference type="EMBL" id="KAJ8362160.1"/>
    </source>
</evidence>
<reference evidence="4" key="1">
    <citation type="journal article" date="2023" name="Science">
        <title>Genome structures resolve the early diversification of teleost fishes.</title>
        <authorList>
            <person name="Parey E."/>
            <person name="Louis A."/>
            <person name="Montfort J."/>
            <person name="Bouchez O."/>
            <person name="Roques C."/>
            <person name="Iampietro C."/>
            <person name="Lluch J."/>
            <person name="Castinel A."/>
            <person name="Donnadieu C."/>
            <person name="Desvignes T."/>
            <person name="Floi Bucao C."/>
            <person name="Jouanno E."/>
            <person name="Wen M."/>
            <person name="Mejri S."/>
            <person name="Dirks R."/>
            <person name="Jansen H."/>
            <person name="Henkel C."/>
            <person name="Chen W.J."/>
            <person name="Zahm M."/>
            <person name="Cabau C."/>
            <person name="Klopp C."/>
            <person name="Thompson A.W."/>
            <person name="Robinson-Rechavi M."/>
            <person name="Braasch I."/>
            <person name="Lecointre G."/>
            <person name="Bobe J."/>
            <person name="Postlethwait J.H."/>
            <person name="Berthelot C."/>
            <person name="Roest Crollius H."/>
            <person name="Guiguen Y."/>
        </authorList>
    </citation>
    <scope>NUCLEOTIDE SEQUENCE</scope>
    <source>
        <strain evidence="4">NC1722</strain>
    </source>
</reference>
<feature type="domain" description="TTF-type" evidence="3">
    <location>
        <begin position="135"/>
        <end position="218"/>
    </location>
</feature>
<feature type="region of interest" description="Disordered" evidence="1">
    <location>
        <begin position="1"/>
        <end position="80"/>
    </location>
</feature>
<feature type="non-terminal residue" evidence="4">
    <location>
        <position position="245"/>
    </location>
</feature>
<feature type="compositionally biased region" description="Low complexity" evidence="1">
    <location>
        <begin position="71"/>
        <end position="80"/>
    </location>
</feature>
<accession>A0AAD7R4J4</accession>
<keyword evidence="2" id="KW-1133">Transmembrane helix</keyword>
<keyword evidence="5" id="KW-1185">Reference proteome</keyword>
<evidence type="ECO:0000256" key="1">
    <source>
        <dbReference type="SAM" id="MobiDB-lite"/>
    </source>
</evidence>
<evidence type="ECO:0000259" key="3">
    <source>
        <dbReference type="SMART" id="SM00597"/>
    </source>
</evidence>
<dbReference type="AlphaFoldDB" id="A0AAD7R4J4"/>
<dbReference type="Proteomes" id="UP001221898">
    <property type="component" value="Unassembled WGS sequence"/>
</dbReference>
<organism evidence="4 5">
    <name type="scientific">Aldrovandia affinis</name>
    <dbReference type="NCBI Taxonomy" id="143900"/>
    <lineage>
        <taxon>Eukaryota</taxon>
        <taxon>Metazoa</taxon>
        <taxon>Chordata</taxon>
        <taxon>Craniata</taxon>
        <taxon>Vertebrata</taxon>
        <taxon>Euteleostomi</taxon>
        <taxon>Actinopterygii</taxon>
        <taxon>Neopterygii</taxon>
        <taxon>Teleostei</taxon>
        <taxon>Notacanthiformes</taxon>
        <taxon>Halosauridae</taxon>
        <taxon>Aldrovandia</taxon>
    </lineage>
</organism>
<dbReference type="SMART" id="SM00597">
    <property type="entry name" value="ZnF_TTF"/>
    <property type="match status" value="1"/>
</dbReference>
<keyword evidence="2" id="KW-0472">Membrane</keyword>
<proteinExistence type="predicted"/>
<evidence type="ECO:0000256" key="2">
    <source>
        <dbReference type="SAM" id="Phobius"/>
    </source>
</evidence>
<feature type="transmembrane region" description="Helical" evidence="2">
    <location>
        <begin position="222"/>
        <end position="240"/>
    </location>
</feature>
<evidence type="ECO:0000313" key="5">
    <source>
        <dbReference type="Proteomes" id="UP001221898"/>
    </source>
</evidence>
<gene>
    <name evidence="4" type="ORF">AAFF_G00391080</name>
</gene>